<reference evidence="1 2" key="1">
    <citation type="submission" date="2014-02" db="EMBL/GenBank/DDBJ databases">
        <title>Draft genome of Erwinia mallotivora strain BT-MARDI, a papaya dieback pathogen.</title>
        <authorList>
            <person name="Redzuan R."/>
            <person name="Abu Bakar N."/>
            <person name="Badrun R."/>
            <person name="Mohd Raih M.F."/>
            <person name="Rozano L."/>
            <person name="Mat Amin N."/>
        </authorList>
    </citation>
    <scope>NUCLEOTIDE SEQUENCE [LARGE SCALE GENOMIC DNA]</scope>
    <source>
        <strain evidence="1 2">BT-MARDI</strain>
    </source>
</reference>
<dbReference type="Pfam" id="PF24233">
    <property type="entry name" value="DUF7446"/>
    <property type="match status" value="1"/>
</dbReference>
<evidence type="ECO:0000313" key="2">
    <source>
        <dbReference type="Proteomes" id="UP000019918"/>
    </source>
</evidence>
<dbReference type="PATRIC" id="fig|69222.5.peg.2466"/>
<dbReference type="EMBL" id="JFHN01000049">
    <property type="protein sequence ID" value="EXU75315.1"/>
    <property type="molecule type" value="Genomic_DNA"/>
</dbReference>
<evidence type="ECO:0000313" key="1">
    <source>
        <dbReference type="EMBL" id="EXU75315.1"/>
    </source>
</evidence>
<comment type="caution">
    <text evidence="1">The sequence shown here is derived from an EMBL/GenBank/DDBJ whole genome shotgun (WGS) entry which is preliminary data.</text>
</comment>
<accession>A0A014NND2</accession>
<name>A0A014NND2_9GAMM</name>
<dbReference type="Proteomes" id="UP000019918">
    <property type="component" value="Unassembled WGS sequence"/>
</dbReference>
<dbReference type="STRING" id="69222.BG55_11960"/>
<gene>
    <name evidence="1" type="ORF">BG55_11960</name>
</gene>
<dbReference type="AlphaFoldDB" id="A0A014NND2"/>
<keyword evidence="2" id="KW-1185">Reference proteome</keyword>
<protein>
    <submittedName>
        <fullName evidence="1">Uncharacterized protein</fullName>
    </submittedName>
</protein>
<sequence>MRTAMHNENLEYRVAYTPLSGRLYAGLVRQDNGKWEGQPHDVTDWAMLAVGLKLSREGNDILFPLQDGRCIRISAFYCGAEGAEVPDEQL</sequence>
<organism evidence="1 2">
    <name type="scientific">Erwinia mallotivora</name>
    <dbReference type="NCBI Taxonomy" id="69222"/>
    <lineage>
        <taxon>Bacteria</taxon>
        <taxon>Pseudomonadati</taxon>
        <taxon>Pseudomonadota</taxon>
        <taxon>Gammaproteobacteria</taxon>
        <taxon>Enterobacterales</taxon>
        <taxon>Erwiniaceae</taxon>
        <taxon>Erwinia</taxon>
    </lineage>
</organism>
<dbReference type="InterPro" id="IPR055869">
    <property type="entry name" value="DUF7446"/>
</dbReference>
<proteinExistence type="predicted"/>